<dbReference type="PANTHER" id="PTHR43520:SF8">
    <property type="entry name" value="P-TYPE CU(+) TRANSPORTER"/>
    <property type="match status" value="1"/>
</dbReference>
<protein>
    <submittedName>
        <fullName evidence="19">Copper-translocating P-type ATPase</fullName>
    </submittedName>
</protein>
<feature type="transmembrane region" description="Helical" evidence="17">
    <location>
        <begin position="533"/>
        <end position="556"/>
    </location>
</feature>
<dbReference type="InterPro" id="IPR017969">
    <property type="entry name" value="Heavy-metal-associated_CS"/>
</dbReference>
<comment type="caution">
    <text evidence="19">The sequence shown here is derived from an EMBL/GenBank/DDBJ whole genome shotgun (WGS) entry which is preliminary data.</text>
</comment>
<organism evidence="19 20">
    <name type="scientific">Christiangramia sabulilitoris</name>
    <dbReference type="NCBI Taxonomy" id="2583991"/>
    <lineage>
        <taxon>Bacteria</taxon>
        <taxon>Pseudomonadati</taxon>
        <taxon>Bacteroidota</taxon>
        <taxon>Flavobacteriia</taxon>
        <taxon>Flavobacteriales</taxon>
        <taxon>Flavobacteriaceae</taxon>
        <taxon>Christiangramia</taxon>
    </lineage>
</organism>
<feature type="domain" description="HMA" evidence="18">
    <location>
        <begin position="1"/>
        <end position="66"/>
    </location>
</feature>
<dbReference type="CDD" id="cd00371">
    <property type="entry name" value="HMA"/>
    <property type="match status" value="2"/>
</dbReference>
<dbReference type="InterPro" id="IPR036163">
    <property type="entry name" value="HMA_dom_sf"/>
</dbReference>
<dbReference type="PRINTS" id="PR00120">
    <property type="entry name" value="HATPASE"/>
</dbReference>
<comment type="similarity">
    <text evidence="2 17">Belongs to the cation transport ATPase (P-type) (TC 3.A.3) family. Type IB subfamily.</text>
</comment>
<evidence type="ECO:0000313" key="20">
    <source>
        <dbReference type="Proteomes" id="UP000315131"/>
    </source>
</evidence>
<dbReference type="Pfam" id="PF00122">
    <property type="entry name" value="E1-E2_ATPase"/>
    <property type="match status" value="1"/>
</dbReference>
<dbReference type="InterPro" id="IPR001757">
    <property type="entry name" value="P_typ_ATPase"/>
</dbReference>
<evidence type="ECO:0000256" key="10">
    <source>
        <dbReference type="ARBA" id="ARBA00022840"/>
    </source>
</evidence>
<reference evidence="19 20" key="1">
    <citation type="submission" date="2019-06" db="EMBL/GenBank/DDBJ databases">
        <title>Gramella sabulilitoris sp. nov., isolated from a marine sand.</title>
        <authorList>
            <person name="Yoon J.-H."/>
        </authorList>
    </citation>
    <scope>NUCLEOTIDE SEQUENCE [LARGE SCALE GENOMIC DNA]</scope>
    <source>
        <strain evidence="19 20">HSMS-1</strain>
    </source>
</reference>
<sequence length="905" mass="98007">MKHTYKVSGMSCNGCRSHVEKTLSEVEGIAGVEVDLKAGEAEVEMERHVTLEHLEEALSAAGGNYHIYEPEKFADGSMTHIYKVTGMTCNGCRSHVETTLNSVSGVTKASVDLVKAQAEIRMSSHIPIEDFKKALGEAGGGYNIMWSEEEPPKKKKQEQQGVGTGTWYCPMHCEGDKTYNKPGDCPVCGMDLVEEVSAATKVKFTCPMHQEVERDEPGDCPICGMDLVPMEPEPSAEEKGYKALLKKFWIAVAFTLPVFLIAMSEMFPDNPLYEMADIKVWNWIQLVLSLPVVFYATWMFFERAWRSVKTWNLNMFTLIGIGAGVAWVFSVFGLIFPDFFPPQFKTEAGTVHVYFEAATVILTLVLMGQVLEARAHSRTNSAIRELLKLAPNSAVRVKNGKEETISIDSIRQGDILRVKPGEKIPVDGTITTGSSSIDESMITGEPIPVDKAEGDKVSSGTINGNKSFTMTAEKVGDETLLAQIIKMVNEASRSQAPIQKLADKISAYFVPIVVVISVLTFIAWAIWGPEPSYVYALVNAIAVLIIACPCALGLATPMSVMVGVGKGAGNGVLIKNARALEEMNAIDTLIIDKTGTITQGKPSVERVVPVHPDFTEKEIIRLIASVNAQSEHPLATATVKHADTENINYGEATEFNSVTGKGVEAIFEGKRMSLGNDSLMQAKNAEIPKAILKQVSAEQDQGKTVSFLAVDGKVVGYITISDKIKQNSKDALNELQKEGIKVIMLTGDNEKTAGAVARELNLSDFKAGMLPQNKMEEVKKLQAAGRKVAMAGDGINDAPALAQANIGIAMGTGTDVAIESAQITLVKGDLKGVLKAIRLSEKVMRNIKQNLFFALIYNSLGVPVAAGVLYPFFGLLLSPMIAALAMSFSSVSVIGNALRLRNVKL</sequence>
<dbReference type="Proteomes" id="UP000315131">
    <property type="component" value="Unassembled WGS sequence"/>
</dbReference>
<dbReference type="InterPro" id="IPR023299">
    <property type="entry name" value="ATPase_P-typ_cyto_dom_N"/>
</dbReference>
<evidence type="ECO:0000256" key="9">
    <source>
        <dbReference type="ARBA" id="ARBA00022796"/>
    </source>
</evidence>
<dbReference type="GO" id="GO:0055070">
    <property type="term" value="P:copper ion homeostasis"/>
    <property type="evidence" value="ECO:0007669"/>
    <property type="project" value="TreeGrafter"/>
</dbReference>
<gene>
    <name evidence="19" type="ORF">FGM01_03975</name>
</gene>
<dbReference type="InterPro" id="IPR006122">
    <property type="entry name" value="HMA_Cu_ion-bd"/>
</dbReference>
<dbReference type="NCBIfam" id="TIGR01511">
    <property type="entry name" value="ATPase-IB1_Cu"/>
    <property type="match status" value="1"/>
</dbReference>
<evidence type="ECO:0000256" key="8">
    <source>
        <dbReference type="ARBA" id="ARBA00022741"/>
    </source>
</evidence>
<evidence type="ECO:0000256" key="13">
    <source>
        <dbReference type="ARBA" id="ARBA00022989"/>
    </source>
</evidence>
<feature type="transmembrane region" description="Helical" evidence="17">
    <location>
        <begin position="851"/>
        <end position="873"/>
    </location>
</feature>
<dbReference type="GO" id="GO:0060003">
    <property type="term" value="P:copper ion export"/>
    <property type="evidence" value="ECO:0007669"/>
    <property type="project" value="UniProtKB-ARBA"/>
</dbReference>
<dbReference type="GO" id="GO:0016887">
    <property type="term" value="F:ATP hydrolysis activity"/>
    <property type="evidence" value="ECO:0007669"/>
    <property type="project" value="InterPro"/>
</dbReference>
<evidence type="ECO:0000256" key="12">
    <source>
        <dbReference type="ARBA" id="ARBA00022967"/>
    </source>
</evidence>
<evidence type="ECO:0000256" key="5">
    <source>
        <dbReference type="ARBA" id="ARBA00022692"/>
    </source>
</evidence>
<keyword evidence="12" id="KW-1278">Translocase</keyword>
<dbReference type="InterPro" id="IPR027256">
    <property type="entry name" value="P-typ_ATPase_IB"/>
</dbReference>
<dbReference type="Gene3D" id="2.70.150.10">
    <property type="entry name" value="Calcium-transporting ATPase, cytoplasmic transduction domain A"/>
    <property type="match status" value="1"/>
</dbReference>
<evidence type="ECO:0000256" key="15">
    <source>
        <dbReference type="ARBA" id="ARBA00023065"/>
    </source>
</evidence>
<keyword evidence="9" id="KW-0187">Copper transport</keyword>
<dbReference type="InterPro" id="IPR044492">
    <property type="entry name" value="P_typ_ATPase_HD_dom"/>
</dbReference>
<evidence type="ECO:0000256" key="4">
    <source>
        <dbReference type="ARBA" id="ARBA00022475"/>
    </source>
</evidence>
<dbReference type="SFLD" id="SFLDG00002">
    <property type="entry name" value="C1.7:_P-type_atpase_like"/>
    <property type="match status" value="1"/>
</dbReference>
<evidence type="ECO:0000256" key="3">
    <source>
        <dbReference type="ARBA" id="ARBA00022448"/>
    </source>
</evidence>
<dbReference type="AlphaFoldDB" id="A0A550I7U7"/>
<dbReference type="PRINTS" id="PR00119">
    <property type="entry name" value="CATATPASE"/>
</dbReference>
<dbReference type="Pfam" id="PF00403">
    <property type="entry name" value="HMA"/>
    <property type="match status" value="2"/>
</dbReference>
<evidence type="ECO:0000256" key="11">
    <source>
        <dbReference type="ARBA" id="ARBA00022842"/>
    </source>
</evidence>
<keyword evidence="6 17" id="KW-0479">Metal-binding</keyword>
<dbReference type="SUPFAM" id="SSF56784">
    <property type="entry name" value="HAD-like"/>
    <property type="match status" value="1"/>
</dbReference>
<keyword evidence="3" id="KW-0813">Transport</keyword>
<feature type="transmembrane region" description="Helical" evidence="17">
    <location>
        <begin position="351"/>
        <end position="371"/>
    </location>
</feature>
<evidence type="ECO:0000256" key="14">
    <source>
        <dbReference type="ARBA" id="ARBA00023008"/>
    </source>
</evidence>
<evidence type="ECO:0000313" key="19">
    <source>
        <dbReference type="EMBL" id="TRO67053.1"/>
    </source>
</evidence>
<dbReference type="NCBIfam" id="TIGR01525">
    <property type="entry name" value="ATPase-IB_hvy"/>
    <property type="match status" value="1"/>
</dbReference>
<dbReference type="InterPro" id="IPR008250">
    <property type="entry name" value="ATPase_P-typ_transduc_dom_A_sf"/>
</dbReference>
<dbReference type="InterPro" id="IPR059000">
    <property type="entry name" value="ATPase_P-type_domA"/>
</dbReference>
<evidence type="ECO:0000256" key="6">
    <source>
        <dbReference type="ARBA" id="ARBA00022723"/>
    </source>
</evidence>
<dbReference type="NCBIfam" id="TIGR00003">
    <property type="entry name" value="copper ion binding protein"/>
    <property type="match status" value="1"/>
</dbReference>
<evidence type="ECO:0000256" key="7">
    <source>
        <dbReference type="ARBA" id="ARBA00022737"/>
    </source>
</evidence>
<accession>A0A550I7U7</accession>
<dbReference type="InterPro" id="IPR045800">
    <property type="entry name" value="HMBD"/>
</dbReference>
<dbReference type="CDD" id="cd02094">
    <property type="entry name" value="P-type_ATPase_Cu-like"/>
    <property type="match status" value="1"/>
</dbReference>
<feature type="transmembrane region" description="Helical" evidence="17">
    <location>
        <begin position="879"/>
        <end position="898"/>
    </location>
</feature>
<dbReference type="GO" id="GO:0005507">
    <property type="term" value="F:copper ion binding"/>
    <property type="evidence" value="ECO:0007669"/>
    <property type="project" value="InterPro"/>
</dbReference>
<dbReference type="NCBIfam" id="TIGR01494">
    <property type="entry name" value="ATPase_P-type"/>
    <property type="match status" value="1"/>
</dbReference>
<keyword evidence="5 17" id="KW-0812">Transmembrane</keyword>
<keyword evidence="7" id="KW-0677">Repeat</keyword>
<evidence type="ECO:0000256" key="2">
    <source>
        <dbReference type="ARBA" id="ARBA00006024"/>
    </source>
</evidence>
<dbReference type="GO" id="GO:0005524">
    <property type="term" value="F:ATP binding"/>
    <property type="evidence" value="ECO:0007669"/>
    <property type="project" value="UniProtKB-UniRule"/>
</dbReference>
<evidence type="ECO:0000256" key="16">
    <source>
        <dbReference type="ARBA" id="ARBA00023136"/>
    </source>
</evidence>
<feature type="domain" description="HMA" evidence="18">
    <location>
        <begin position="78"/>
        <end position="143"/>
    </location>
</feature>
<dbReference type="RefSeq" id="WP_143409833.1">
    <property type="nucleotide sequence ID" value="NZ_VHSF01000001.1"/>
</dbReference>
<dbReference type="InterPro" id="IPR018303">
    <property type="entry name" value="ATPase_P-typ_P_site"/>
</dbReference>
<dbReference type="Gene3D" id="3.30.70.100">
    <property type="match status" value="2"/>
</dbReference>
<evidence type="ECO:0000256" key="1">
    <source>
        <dbReference type="ARBA" id="ARBA00004651"/>
    </source>
</evidence>
<dbReference type="Gene3D" id="3.40.50.1000">
    <property type="entry name" value="HAD superfamily/HAD-like"/>
    <property type="match status" value="1"/>
</dbReference>
<keyword evidence="4 17" id="KW-1003">Cell membrane</keyword>
<keyword evidence="8 17" id="KW-0547">Nucleotide-binding</keyword>
<dbReference type="InterPro" id="IPR023298">
    <property type="entry name" value="ATPase_P-typ_TM_dom_sf"/>
</dbReference>
<dbReference type="PROSITE" id="PS01047">
    <property type="entry name" value="HMA_1"/>
    <property type="match status" value="2"/>
</dbReference>
<feature type="transmembrane region" description="Helical" evidence="17">
    <location>
        <begin position="280"/>
        <end position="301"/>
    </location>
</feature>
<keyword evidence="11" id="KW-0460">Magnesium</keyword>
<dbReference type="Pfam" id="PF00702">
    <property type="entry name" value="Hydrolase"/>
    <property type="match status" value="1"/>
</dbReference>
<feature type="transmembrane region" description="Helical" evidence="17">
    <location>
        <begin position="248"/>
        <end position="268"/>
    </location>
</feature>
<dbReference type="InterPro" id="IPR023214">
    <property type="entry name" value="HAD_sf"/>
</dbReference>
<keyword evidence="10 17" id="KW-0067">ATP-binding</keyword>
<proteinExistence type="inferred from homology"/>
<dbReference type="PANTHER" id="PTHR43520">
    <property type="entry name" value="ATP7, ISOFORM B"/>
    <property type="match status" value="1"/>
</dbReference>
<dbReference type="SUPFAM" id="SSF81665">
    <property type="entry name" value="Calcium ATPase, transmembrane domain M"/>
    <property type="match status" value="1"/>
</dbReference>
<dbReference type="PROSITE" id="PS00154">
    <property type="entry name" value="ATPASE_E1_E2"/>
    <property type="match status" value="1"/>
</dbReference>
<keyword evidence="13 17" id="KW-1133">Transmembrane helix</keyword>
<feature type="transmembrane region" description="Helical" evidence="17">
    <location>
        <begin position="505"/>
        <end position="527"/>
    </location>
</feature>
<evidence type="ECO:0000259" key="18">
    <source>
        <dbReference type="PROSITE" id="PS50846"/>
    </source>
</evidence>
<dbReference type="FunFam" id="2.70.150.10:FF:000020">
    <property type="entry name" value="Copper-exporting P-type ATPase A"/>
    <property type="match status" value="1"/>
</dbReference>
<dbReference type="SUPFAM" id="SSF55008">
    <property type="entry name" value="HMA, heavy metal-associated domain"/>
    <property type="match status" value="2"/>
</dbReference>
<dbReference type="Gene3D" id="3.40.1110.10">
    <property type="entry name" value="Calcium-transporting ATPase, cytoplasmic domain N"/>
    <property type="match status" value="1"/>
</dbReference>
<keyword evidence="16 17" id="KW-0472">Membrane</keyword>
<dbReference type="OrthoDB" id="1521937at2"/>
<dbReference type="SFLD" id="SFLDF00027">
    <property type="entry name" value="p-type_atpase"/>
    <property type="match status" value="1"/>
</dbReference>
<dbReference type="InterPro" id="IPR036412">
    <property type="entry name" value="HAD-like_sf"/>
</dbReference>
<comment type="subcellular location">
    <subcellularLocation>
        <location evidence="1">Cell membrane</location>
        <topology evidence="1">Multi-pass membrane protein</topology>
    </subcellularLocation>
</comment>
<keyword evidence="14" id="KW-0186">Copper</keyword>
<dbReference type="EMBL" id="VHSF01000001">
    <property type="protein sequence ID" value="TRO67053.1"/>
    <property type="molecule type" value="Genomic_DNA"/>
</dbReference>
<dbReference type="Pfam" id="PF19335">
    <property type="entry name" value="HMBD"/>
    <property type="match status" value="2"/>
</dbReference>
<evidence type="ECO:0000256" key="17">
    <source>
        <dbReference type="RuleBase" id="RU362081"/>
    </source>
</evidence>
<dbReference type="SFLD" id="SFLDS00003">
    <property type="entry name" value="Haloacid_Dehalogenase"/>
    <property type="match status" value="1"/>
</dbReference>
<keyword evidence="20" id="KW-1185">Reference proteome</keyword>
<name>A0A550I7U7_9FLAO</name>
<keyword evidence="15" id="KW-0406">Ion transport</keyword>
<feature type="transmembrane region" description="Helical" evidence="17">
    <location>
        <begin position="313"/>
        <end position="336"/>
    </location>
</feature>
<dbReference type="PROSITE" id="PS50846">
    <property type="entry name" value="HMA_2"/>
    <property type="match status" value="2"/>
</dbReference>
<dbReference type="InterPro" id="IPR006121">
    <property type="entry name" value="HMA_dom"/>
</dbReference>
<dbReference type="GO" id="GO:0005886">
    <property type="term" value="C:plasma membrane"/>
    <property type="evidence" value="ECO:0007669"/>
    <property type="project" value="UniProtKB-SubCell"/>
</dbReference>
<dbReference type="GO" id="GO:0043682">
    <property type="term" value="F:P-type divalent copper transporter activity"/>
    <property type="evidence" value="ECO:0007669"/>
    <property type="project" value="TreeGrafter"/>
</dbReference>
<dbReference type="SUPFAM" id="SSF81653">
    <property type="entry name" value="Calcium ATPase, transduction domain A"/>
    <property type="match status" value="1"/>
</dbReference>